<dbReference type="FunFam" id="3.40.50.300:FF:000997">
    <property type="entry name" value="Multidrug resistance-associated protein 1"/>
    <property type="match status" value="1"/>
</dbReference>
<dbReference type="InterPro" id="IPR003439">
    <property type="entry name" value="ABC_transporter-like_ATP-bd"/>
</dbReference>
<evidence type="ECO:0000259" key="11">
    <source>
        <dbReference type="PROSITE" id="PS50929"/>
    </source>
</evidence>
<evidence type="ECO:0000256" key="6">
    <source>
        <dbReference type="ARBA" id="ARBA00022840"/>
    </source>
</evidence>
<feature type="transmembrane region" description="Helical" evidence="9">
    <location>
        <begin position="784"/>
        <end position="811"/>
    </location>
</feature>
<dbReference type="GO" id="GO:0016020">
    <property type="term" value="C:membrane"/>
    <property type="evidence" value="ECO:0007669"/>
    <property type="project" value="UniProtKB-SubCell"/>
</dbReference>
<dbReference type="CDD" id="cd18597">
    <property type="entry name" value="ABC_6TM_YOR1_D1_like"/>
    <property type="match status" value="1"/>
</dbReference>
<dbReference type="Pfam" id="PF00664">
    <property type="entry name" value="ABC_membrane"/>
    <property type="match status" value="2"/>
</dbReference>
<dbReference type="InterPro" id="IPR027417">
    <property type="entry name" value="P-loop_NTPase"/>
</dbReference>
<evidence type="ECO:0000256" key="5">
    <source>
        <dbReference type="ARBA" id="ARBA00022741"/>
    </source>
</evidence>
<keyword evidence="7 9" id="KW-1133">Transmembrane helix</keyword>
<keyword evidence="2" id="KW-0813">Transport</keyword>
<evidence type="ECO:0000256" key="2">
    <source>
        <dbReference type="ARBA" id="ARBA00022448"/>
    </source>
</evidence>
<evidence type="ECO:0000256" key="4">
    <source>
        <dbReference type="ARBA" id="ARBA00022737"/>
    </source>
</evidence>
<reference evidence="12" key="1">
    <citation type="submission" date="2017-08" db="EMBL/GenBank/DDBJ databases">
        <authorList>
            <person name="Cuomo C."/>
            <person name="Billmyre B."/>
            <person name="Heitman J."/>
        </authorList>
    </citation>
    <scope>NUCLEOTIDE SEQUENCE</scope>
    <source>
        <strain evidence="12">CBS 12478</strain>
    </source>
</reference>
<keyword evidence="8 9" id="KW-0472">Membrane</keyword>
<dbReference type="PANTHER" id="PTHR24223:SF415">
    <property type="entry name" value="FI20190P1"/>
    <property type="match status" value="1"/>
</dbReference>
<dbReference type="InterPro" id="IPR050173">
    <property type="entry name" value="ABC_transporter_C-like"/>
</dbReference>
<keyword evidence="13" id="KW-1185">Reference proteome</keyword>
<evidence type="ECO:0000313" key="13">
    <source>
        <dbReference type="Proteomes" id="UP000322225"/>
    </source>
</evidence>
<evidence type="ECO:0000256" key="3">
    <source>
        <dbReference type="ARBA" id="ARBA00022692"/>
    </source>
</evidence>
<dbReference type="PROSITE" id="PS50893">
    <property type="entry name" value="ABC_TRANSPORTER_2"/>
    <property type="match status" value="2"/>
</dbReference>
<dbReference type="InterPro" id="IPR017871">
    <property type="entry name" value="ABC_transporter-like_CS"/>
</dbReference>
<dbReference type="SUPFAM" id="SSF52540">
    <property type="entry name" value="P-loop containing nucleoside triphosphate hydrolases"/>
    <property type="match status" value="2"/>
</dbReference>
<dbReference type="RefSeq" id="XP_065823418.1">
    <property type="nucleotide sequence ID" value="XM_065967346.1"/>
</dbReference>
<feature type="transmembrane region" description="Helical" evidence="9">
    <location>
        <begin position="923"/>
        <end position="942"/>
    </location>
</feature>
<dbReference type="SMART" id="SM00382">
    <property type="entry name" value="AAA"/>
    <property type="match status" value="2"/>
</dbReference>
<sequence length="1364" mass="151430">MPLLFWRPKPAPPGAFKGHPLPYQGASLLSKFFMGWIGDFMQVAYSRTIHADDLYDITPDLACGNLGDEVEARFLKGNSLFQQSVLHQGYQAISDHSPDEEEAEDTDARNGVQYNTSLFKAMFLTVWPQLFICFLLRLGSQTLRTLAPIVTKLLLEQLTLAYNRHNAVKQGLPTDSMEQPKSPGYMYGLAIMIWAMTSGSSIIHWFTGFWPALMGKKLSTALMTMISRKSLRLSPKARQEMTNGRLTTMLSVDSLSIENATHDVQVIPISILMLILGTGLLYSLLGTSALVGLAVLVLDSPSKAWMFKQVAKLRRQQSKLIDNRVRLLSEILNNIRAIKLYAYETWFGKKVTELRKKELAVLSRSNFLKSGLDASSQFMPTLAAILSFIFYSWTGHPLDPAIIFPSLQYFTVLKRPINDLPEIINEVLEAMVAFERVEKLLKAEEMQSTLNIQHDAEYGVDVEGDFQYESLVQPLDNGKMQILHGEAKQRPKTKNQPFSLNGINLQISKGALVCLVGRVGTGKTSLLSGLIKEMKQMNGHMIFGGTVSYVPQKAWVQSGSIQDNIAFSSDPEDIDHSRLNHIVDACALRTDVEMWPHGTLTKIGERGITLSGGQRQRICIARAAYPESDIVLLDDPLSAVDANVGHHILQNCILQGPMANRTRILVTHQLDVLPMADLVLVMDRDENGDGRIVQQGSFEELSTTSGIFQELMQNYGSKSTSASNASSFNNLFGLRITAAEVESIDGITKDTSEPAAKLYLDEERAQGAVRWSVYINYAHSVGSWFLLLAAASMFLLTQVSSVLNSLFLGYWSEEKFKGLSQGAYMGIYAGLGMLMAFFSWGAKYSVFIAGKKASFDMFNKACAGVMSSPLSWHDRTPTGRIISRLSKDVELLDDKLATTWSALFNAFLNIIAMLVLMLYVYPLAALLVLPVVFFSYVCSAYAREASRDTNRLASLMRSHIFTRFGEQLSGLSIIRAFGRQGQFVRNLEDAVDTTNVADYCGPFIQRNAVRWMGIRLSISTYSCILFVALFGVQQRNNVSPALFGVVLTFVYGTIAKIADIVNRTAQAEQQMNTVERIQYYMRLESEAPPHLPCDPNPKELWPTGGEVSFKNVQMRYRPDLPLVLKGVDFTIRPGEKVGIIGRTGAGKSSIAQVMFRTVEICGGKIEVDGVDLRSIGLTTLRERLAIIPQDSFLFGGSVRENIDPTGSHTNAELNLALGLVHHNPSASQTLQEKFHLDAVVADEGLNFSAGEQQLLALVRALVKGSKVLLLDEATSSVDPETDALIQRIIQTEFSDVTLISIAHRLQTVAYYDRIIVMDAGQVTEFDSPLALFDNPASTFRLLCNKKNITRPELVRIREDAKRRA</sequence>
<evidence type="ECO:0000256" key="9">
    <source>
        <dbReference type="SAM" id="Phobius"/>
    </source>
</evidence>
<dbReference type="FunFam" id="3.40.50.300:FF:000630">
    <property type="entry name" value="ATP-binding cassette (ABC) transporter, putative"/>
    <property type="match status" value="1"/>
</dbReference>
<feature type="transmembrane region" description="Helical" evidence="9">
    <location>
        <begin position="896"/>
        <end position="917"/>
    </location>
</feature>
<dbReference type="Pfam" id="PF00005">
    <property type="entry name" value="ABC_tran"/>
    <property type="match status" value="2"/>
</dbReference>
<dbReference type="GO" id="GO:0005524">
    <property type="term" value="F:ATP binding"/>
    <property type="evidence" value="ECO:0007669"/>
    <property type="project" value="UniProtKB-KW"/>
</dbReference>
<name>A0AAJ8LLB9_9TREE</name>
<keyword evidence="5" id="KW-0547">Nucleotide-binding</keyword>
<feature type="transmembrane region" description="Helical" evidence="9">
    <location>
        <begin position="271"/>
        <end position="298"/>
    </location>
</feature>
<feature type="transmembrane region" description="Helical" evidence="9">
    <location>
        <begin position="1038"/>
        <end position="1058"/>
    </location>
</feature>
<dbReference type="CDD" id="cd03250">
    <property type="entry name" value="ABCC_MRP_domain1"/>
    <property type="match status" value="1"/>
</dbReference>
<dbReference type="InterPro" id="IPR003593">
    <property type="entry name" value="AAA+_ATPase"/>
</dbReference>
<dbReference type="GeneID" id="43585951"/>
<dbReference type="EMBL" id="CP144056">
    <property type="protein sequence ID" value="WWD19199.1"/>
    <property type="molecule type" value="Genomic_DNA"/>
</dbReference>
<feature type="transmembrane region" description="Helical" evidence="9">
    <location>
        <begin position="1013"/>
        <end position="1032"/>
    </location>
</feature>
<feature type="domain" description="ABC transporter" evidence="10">
    <location>
        <begin position="483"/>
        <end position="709"/>
    </location>
</feature>
<evidence type="ECO:0000256" key="1">
    <source>
        <dbReference type="ARBA" id="ARBA00004141"/>
    </source>
</evidence>
<dbReference type="SUPFAM" id="SSF90123">
    <property type="entry name" value="ABC transporter transmembrane region"/>
    <property type="match status" value="2"/>
</dbReference>
<dbReference type="InterPro" id="IPR011527">
    <property type="entry name" value="ABC1_TM_dom"/>
</dbReference>
<feature type="transmembrane region" description="Helical" evidence="9">
    <location>
        <begin position="823"/>
        <end position="842"/>
    </location>
</feature>
<gene>
    <name evidence="12" type="ORF">CI109_103657</name>
</gene>
<keyword evidence="3 9" id="KW-0812">Transmembrane</keyword>
<accession>A0AAJ8LLB9</accession>
<dbReference type="PANTHER" id="PTHR24223">
    <property type="entry name" value="ATP-BINDING CASSETTE SUB-FAMILY C"/>
    <property type="match status" value="1"/>
</dbReference>
<keyword evidence="6" id="KW-0067">ATP-binding</keyword>
<organism evidence="12 13">
    <name type="scientific">Kwoniella shandongensis</name>
    <dbReference type="NCBI Taxonomy" id="1734106"/>
    <lineage>
        <taxon>Eukaryota</taxon>
        <taxon>Fungi</taxon>
        <taxon>Dikarya</taxon>
        <taxon>Basidiomycota</taxon>
        <taxon>Agaricomycotina</taxon>
        <taxon>Tremellomycetes</taxon>
        <taxon>Tremellales</taxon>
        <taxon>Cryptococcaceae</taxon>
        <taxon>Kwoniella</taxon>
    </lineage>
</organism>
<dbReference type="Gene3D" id="1.20.1560.10">
    <property type="entry name" value="ABC transporter type 1, transmembrane domain"/>
    <property type="match status" value="2"/>
</dbReference>
<reference evidence="12" key="2">
    <citation type="submission" date="2024-01" db="EMBL/GenBank/DDBJ databases">
        <title>Comparative genomics of Cryptococcus and Kwoniella reveals pathogenesis evolution and contrasting modes of karyotype evolution via chromosome fusion or intercentromeric recombination.</title>
        <authorList>
            <person name="Coelho M.A."/>
            <person name="David-Palma M."/>
            <person name="Shea T."/>
            <person name="Bowers K."/>
            <person name="McGinley-Smith S."/>
            <person name="Mohammad A.W."/>
            <person name="Gnirke A."/>
            <person name="Yurkov A.M."/>
            <person name="Nowrousian M."/>
            <person name="Sun S."/>
            <person name="Cuomo C.A."/>
            <person name="Heitman J."/>
        </authorList>
    </citation>
    <scope>NUCLEOTIDE SEQUENCE</scope>
    <source>
        <strain evidence="12">CBS 12478</strain>
    </source>
</reference>
<evidence type="ECO:0000313" key="12">
    <source>
        <dbReference type="EMBL" id="WWD19199.1"/>
    </source>
</evidence>
<proteinExistence type="predicted"/>
<dbReference type="Gene3D" id="3.40.50.300">
    <property type="entry name" value="P-loop containing nucleotide triphosphate hydrolases"/>
    <property type="match status" value="2"/>
</dbReference>
<protein>
    <submittedName>
        <fullName evidence="12">Uncharacterized protein</fullName>
    </submittedName>
</protein>
<dbReference type="PROSITE" id="PS00211">
    <property type="entry name" value="ABC_TRANSPORTER_1"/>
    <property type="match status" value="2"/>
</dbReference>
<dbReference type="FunFam" id="1.20.1560.10:FF:000013">
    <property type="entry name" value="ABC transporter C family member 2"/>
    <property type="match status" value="1"/>
</dbReference>
<dbReference type="InterPro" id="IPR036640">
    <property type="entry name" value="ABC1_TM_sf"/>
</dbReference>
<feature type="domain" description="ABC transporter" evidence="10">
    <location>
        <begin position="1107"/>
        <end position="1344"/>
    </location>
</feature>
<keyword evidence="4" id="KW-0677">Repeat</keyword>
<feature type="domain" description="ABC transmembrane type-1" evidence="11">
    <location>
        <begin position="131"/>
        <end position="429"/>
    </location>
</feature>
<dbReference type="KEGG" id="ksn:43585951"/>
<dbReference type="PROSITE" id="PS50929">
    <property type="entry name" value="ABC_TM1F"/>
    <property type="match status" value="2"/>
</dbReference>
<evidence type="ECO:0000259" key="10">
    <source>
        <dbReference type="PROSITE" id="PS50893"/>
    </source>
</evidence>
<comment type="subcellular location">
    <subcellularLocation>
        <location evidence="1">Membrane</location>
        <topology evidence="1">Multi-pass membrane protein</topology>
    </subcellularLocation>
</comment>
<dbReference type="GO" id="GO:0016887">
    <property type="term" value="F:ATP hydrolysis activity"/>
    <property type="evidence" value="ECO:0007669"/>
    <property type="project" value="InterPro"/>
</dbReference>
<evidence type="ECO:0000256" key="7">
    <source>
        <dbReference type="ARBA" id="ARBA00022989"/>
    </source>
</evidence>
<dbReference type="Proteomes" id="UP000322225">
    <property type="component" value="Chromosome 6"/>
</dbReference>
<dbReference type="GO" id="GO:0140359">
    <property type="term" value="F:ABC-type transporter activity"/>
    <property type="evidence" value="ECO:0007669"/>
    <property type="project" value="InterPro"/>
</dbReference>
<dbReference type="CDD" id="cd03244">
    <property type="entry name" value="ABCC_MRP_domain2"/>
    <property type="match status" value="1"/>
</dbReference>
<evidence type="ECO:0000256" key="8">
    <source>
        <dbReference type="ARBA" id="ARBA00023136"/>
    </source>
</evidence>
<feature type="domain" description="ABC transmembrane type-1" evidence="11">
    <location>
        <begin position="788"/>
        <end position="992"/>
    </location>
</feature>